<reference evidence="1" key="2">
    <citation type="journal article" date="2021" name="Syst. Appl. Microbiol.">
        <title>Roseomonas hellenica sp. nov., isolated from roots of wild-growing Alkanna tinctoria.</title>
        <authorList>
            <person name="Rat A."/>
            <person name="Naranjo H.D."/>
            <person name="Lebbe L."/>
            <person name="Cnockaert M."/>
            <person name="Krigas N."/>
            <person name="Grigoriadou K."/>
            <person name="Maloupa E."/>
            <person name="Willems A."/>
        </authorList>
    </citation>
    <scope>NUCLEOTIDE SEQUENCE</scope>
    <source>
        <strain evidence="1">LMG 31228</strain>
    </source>
</reference>
<reference evidence="1" key="1">
    <citation type="submission" date="2020-01" db="EMBL/GenBank/DDBJ databases">
        <authorList>
            <person name="Rat A."/>
        </authorList>
    </citation>
    <scope>NUCLEOTIDE SEQUENCE</scope>
    <source>
        <strain evidence="1">LMG 31228</strain>
    </source>
</reference>
<name>A0A9X9X6Y4_9PROT</name>
<protein>
    <submittedName>
        <fullName evidence="1">Uncharacterized protein</fullName>
    </submittedName>
</protein>
<dbReference type="AlphaFoldDB" id="A0A9X9X6Y4"/>
<dbReference type="EMBL" id="JAAEDL010000002">
    <property type="protein sequence ID" value="MBR0679470.1"/>
    <property type="molecule type" value="Genomic_DNA"/>
</dbReference>
<dbReference type="RefSeq" id="WP_211844824.1">
    <property type="nucleotide sequence ID" value="NZ_JAAEDL010000002.1"/>
</dbReference>
<keyword evidence="2" id="KW-1185">Reference proteome</keyword>
<comment type="caution">
    <text evidence="1">The sequence shown here is derived from an EMBL/GenBank/DDBJ whole genome shotgun (WGS) entry which is preliminary data.</text>
</comment>
<evidence type="ECO:0000313" key="1">
    <source>
        <dbReference type="EMBL" id="MBR0679470.1"/>
    </source>
</evidence>
<evidence type="ECO:0000313" key="2">
    <source>
        <dbReference type="Proteomes" id="UP001138709"/>
    </source>
</evidence>
<sequence>MQRLVRLSVLVLLSACGAEISERPCPRVTEFPADLQRQAVAELATAPALARMMDAMAADRAFNRAICR</sequence>
<accession>A0A9X9X6Y4</accession>
<organism evidence="1 2">
    <name type="scientific">Neoroseomonas eburnea</name>
    <dbReference type="NCBI Taxonomy" id="1346889"/>
    <lineage>
        <taxon>Bacteria</taxon>
        <taxon>Pseudomonadati</taxon>
        <taxon>Pseudomonadota</taxon>
        <taxon>Alphaproteobacteria</taxon>
        <taxon>Acetobacterales</taxon>
        <taxon>Acetobacteraceae</taxon>
        <taxon>Neoroseomonas</taxon>
    </lineage>
</organism>
<gene>
    <name evidence="1" type="ORF">GXW74_03140</name>
</gene>
<dbReference type="Proteomes" id="UP001138709">
    <property type="component" value="Unassembled WGS sequence"/>
</dbReference>
<proteinExistence type="predicted"/>